<reference evidence="11 12" key="1">
    <citation type="submission" date="2019-02" db="EMBL/GenBank/DDBJ databases">
        <title>Pedobacter sp. RP-1-14 sp. nov., isolated from Arctic soil.</title>
        <authorList>
            <person name="Dahal R.H."/>
        </authorList>
    </citation>
    <scope>NUCLEOTIDE SEQUENCE [LARGE SCALE GENOMIC DNA]</scope>
    <source>
        <strain evidence="11 12">RP-1-14</strain>
    </source>
</reference>
<dbReference type="RefSeq" id="WP_131592269.1">
    <property type="nucleotide sequence ID" value="NZ_SJSL01000001.1"/>
</dbReference>
<keyword evidence="7 9" id="KW-0005">Acetoin biosynthesis</keyword>
<sequence>MKYYKIYSTALVLLCLCRPTLHAQQQANPKSSNTLFTAGHASAFIGGLYNAYYPYSKLKLQGDFGLGAPDKLDGELLIVRGKLYQTQATGKTFEIPDTGRTPFSVVNFFHADQVVKTAVRMTKDKLYAYLDSILPNQNGIYAIHVKGVFGAIKTRAFPEVKQKPYTPLAGLLPLQRFFDFSNIKGELVGYRIPGYMEGPNITGYHFHFLSDDKKGGGHIIDLLTDEILIEIDELHSFTVDIPQTKDFNSFDFKKDRREEVRQVENGKAN</sequence>
<dbReference type="Proteomes" id="UP000293347">
    <property type="component" value="Unassembled WGS sequence"/>
</dbReference>
<dbReference type="GO" id="GO:0045151">
    <property type="term" value="P:acetoin biosynthetic process"/>
    <property type="evidence" value="ECO:0007669"/>
    <property type="project" value="UniProtKB-UniRule"/>
</dbReference>
<evidence type="ECO:0000256" key="5">
    <source>
        <dbReference type="ARBA" id="ARBA00020164"/>
    </source>
</evidence>
<dbReference type="OrthoDB" id="8612680at2"/>
<feature type="signal peptide" evidence="10">
    <location>
        <begin position="1"/>
        <end position="23"/>
    </location>
</feature>
<dbReference type="PANTHER" id="PTHR35524:SF1">
    <property type="entry name" value="ALPHA-ACETOLACTATE DECARBOXYLASE"/>
    <property type="match status" value="1"/>
</dbReference>
<name>A0A4R0NT30_9SPHI</name>
<evidence type="ECO:0000256" key="9">
    <source>
        <dbReference type="PIRNR" id="PIRNR001332"/>
    </source>
</evidence>
<dbReference type="PANTHER" id="PTHR35524">
    <property type="entry name" value="ALPHA-ACETOLACTATE DECARBOXYLASE"/>
    <property type="match status" value="1"/>
</dbReference>
<comment type="similarity">
    <text evidence="3 9">Belongs to the alpha-acetolactate decarboxylase family.</text>
</comment>
<dbReference type="Pfam" id="PF03306">
    <property type="entry name" value="AAL_decarboxy"/>
    <property type="match status" value="1"/>
</dbReference>
<evidence type="ECO:0000313" key="11">
    <source>
        <dbReference type="EMBL" id="TCD02585.1"/>
    </source>
</evidence>
<organism evidence="11 12">
    <name type="scientific">Pedobacter psychroterrae</name>
    <dbReference type="NCBI Taxonomy" id="2530453"/>
    <lineage>
        <taxon>Bacteria</taxon>
        <taxon>Pseudomonadati</taxon>
        <taxon>Bacteroidota</taxon>
        <taxon>Sphingobacteriia</taxon>
        <taxon>Sphingobacteriales</taxon>
        <taxon>Sphingobacteriaceae</taxon>
        <taxon>Pedobacter</taxon>
    </lineage>
</organism>
<keyword evidence="8 9" id="KW-0456">Lyase</keyword>
<protein>
    <recommendedName>
        <fullName evidence="5 9">Alpha-acetolactate decarboxylase</fullName>
        <ecNumber evidence="4 9">4.1.1.5</ecNumber>
    </recommendedName>
</protein>
<dbReference type="CDD" id="cd17299">
    <property type="entry name" value="acetolactate_decarboxylase"/>
    <property type="match status" value="1"/>
</dbReference>
<accession>A0A4R0NT30</accession>
<feature type="chain" id="PRO_5020975600" description="Alpha-acetolactate decarboxylase" evidence="10">
    <location>
        <begin position="24"/>
        <end position="269"/>
    </location>
</feature>
<dbReference type="AlphaFoldDB" id="A0A4R0NT30"/>
<evidence type="ECO:0000256" key="8">
    <source>
        <dbReference type="ARBA" id="ARBA00023239"/>
    </source>
</evidence>
<keyword evidence="10" id="KW-0732">Signal</keyword>
<proteinExistence type="inferred from homology"/>
<evidence type="ECO:0000256" key="3">
    <source>
        <dbReference type="ARBA" id="ARBA00007106"/>
    </source>
</evidence>
<gene>
    <name evidence="11" type="primary">budA</name>
    <name evidence="11" type="ORF">EZ437_00940</name>
</gene>
<evidence type="ECO:0000256" key="10">
    <source>
        <dbReference type="SAM" id="SignalP"/>
    </source>
</evidence>
<dbReference type="EC" id="4.1.1.5" evidence="4 9"/>
<dbReference type="GO" id="GO:0047605">
    <property type="term" value="F:acetolactate decarboxylase activity"/>
    <property type="evidence" value="ECO:0007669"/>
    <property type="project" value="UniProtKB-UniRule"/>
</dbReference>
<evidence type="ECO:0000313" key="12">
    <source>
        <dbReference type="Proteomes" id="UP000293347"/>
    </source>
</evidence>
<keyword evidence="12" id="KW-1185">Reference proteome</keyword>
<keyword evidence="6 9" id="KW-0210">Decarboxylase</keyword>
<dbReference type="Gene3D" id="3.30.1330.80">
    <property type="entry name" value="Hypothetical protein, similar to alpha- acetolactate decarboxylase, domain 2"/>
    <property type="match status" value="2"/>
</dbReference>
<comment type="catalytic activity">
    <reaction evidence="1 9">
        <text>(2S)-2-acetolactate + H(+) = (R)-acetoin + CO2</text>
        <dbReference type="Rhea" id="RHEA:21580"/>
        <dbReference type="ChEBI" id="CHEBI:15378"/>
        <dbReference type="ChEBI" id="CHEBI:15686"/>
        <dbReference type="ChEBI" id="CHEBI:16526"/>
        <dbReference type="ChEBI" id="CHEBI:58476"/>
        <dbReference type="EC" id="4.1.1.5"/>
    </reaction>
</comment>
<dbReference type="InterPro" id="IPR005128">
    <property type="entry name" value="Acetolactate_a_deCO2ase"/>
</dbReference>
<evidence type="ECO:0000256" key="6">
    <source>
        <dbReference type="ARBA" id="ARBA00022793"/>
    </source>
</evidence>
<evidence type="ECO:0000256" key="2">
    <source>
        <dbReference type="ARBA" id="ARBA00005170"/>
    </source>
</evidence>
<comment type="pathway">
    <text evidence="2 9">Polyol metabolism; (R,R)-butane-2,3-diol biosynthesis; (R,R)-butane-2,3-diol from pyruvate: step 2/3.</text>
</comment>
<evidence type="ECO:0000256" key="4">
    <source>
        <dbReference type="ARBA" id="ARBA00013204"/>
    </source>
</evidence>
<dbReference type="SUPFAM" id="SSF117856">
    <property type="entry name" value="AF0104/ALDC/Ptd012-like"/>
    <property type="match status" value="1"/>
</dbReference>
<dbReference type="NCBIfam" id="TIGR01252">
    <property type="entry name" value="acetolac_decarb"/>
    <property type="match status" value="1"/>
</dbReference>
<evidence type="ECO:0000256" key="7">
    <source>
        <dbReference type="ARBA" id="ARBA00023061"/>
    </source>
</evidence>
<dbReference type="PIRSF" id="PIRSF001332">
    <property type="entry name" value="Acetolac_decarb"/>
    <property type="match status" value="1"/>
</dbReference>
<dbReference type="EMBL" id="SJSL01000001">
    <property type="protein sequence ID" value="TCD02585.1"/>
    <property type="molecule type" value="Genomic_DNA"/>
</dbReference>
<dbReference type="UniPathway" id="UPA00626">
    <property type="reaction ID" value="UER00678"/>
</dbReference>
<comment type="caution">
    <text evidence="11">The sequence shown here is derived from an EMBL/GenBank/DDBJ whole genome shotgun (WGS) entry which is preliminary data.</text>
</comment>
<evidence type="ECO:0000256" key="1">
    <source>
        <dbReference type="ARBA" id="ARBA00001784"/>
    </source>
</evidence>